<reference evidence="12" key="1">
    <citation type="submission" date="2016-10" db="EMBL/GenBank/DDBJ databases">
        <authorList>
            <person name="Benchimol M."/>
            <person name="Almeida L.G."/>
            <person name="Vasconcelos A.T."/>
            <person name="Perreira-Neves A."/>
            <person name="Rosa I.A."/>
            <person name="Tasca T."/>
            <person name="Bogo M.R."/>
            <person name="de Souza W."/>
        </authorList>
    </citation>
    <scope>NUCLEOTIDE SEQUENCE [LARGE SCALE GENOMIC DNA]</scope>
    <source>
        <strain evidence="12">K</strain>
    </source>
</reference>
<dbReference type="SUPFAM" id="SSF53098">
    <property type="entry name" value="Ribonuclease H-like"/>
    <property type="match status" value="1"/>
</dbReference>
<dbReference type="GO" id="GO:0007168">
    <property type="term" value="P:receptor guanylyl cyclase signaling pathway"/>
    <property type="evidence" value="ECO:0007669"/>
    <property type="project" value="TreeGrafter"/>
</dbReference>
<dbReference type="InterPro" id="IPR035965">
    <property type="entry name" value="PAS-like_dom_sf"/>
</dbReference>
<feature type="domain" description="PAS" evidence="9">
    <location>
        <begin position="1739"/>
        <end position="1809"/>
    </location>
</feature>
<evidence type="ECO:0008006" key="14">
    <source>
        <dbReference type="Google" id="ProtNLM"/>
    </source>
</evidence>
<dbReference type="EMBL" id="MLAK01001160">
    <property type="protein sequence ID" value="OHS96697.1"/>
    <property type="molecule type" value="Genomic_DNA"/>
</dbReference>
<protein>
    <recommendedName>
        <fullName evidence="14">Adenylate and Guanylate cyclase catalytic domain containing protein</fullName>
    </recommendedName>
</protein>
<evidence type="ECO:0000256" key="2">
    <source>
        <dbReference type="ARBA" id="ARBA00022692"/>
    </source>
</evidence>
<proteinExistence type="predicted"/>
<evidence type="ECO:0000256" key="5">
    <source>
        <dbReference type="ARBA" id="ARBA00023136"/>
    </source>
</evidence>
<dbReference type="PROSITE" id="PS50112">
    <property type="entry name" value="PAS"/>
    <property type="match status" value="1"/>
</dbReference>
<dbReference type="InterPro" id="IPR036397">
    <property type="entry name" value="RNaseH_sf"/>
</dbReference>
<feature type="domain" description="C2H2-type" evidence="11">
    <location>
        <begin position="377"/>
        <end position="405"/>
    </location>
</feature>
<dbReference type="RefSeq" id="XP_068349834.1">
    <property type="nucleotide sequence ID" value="XM_068495109.1"/>
</dbReference>
<dbReference type="InterPro" id="IPR050401">
    <property type="entry name" value="Cyclic_nucleotide_synthase"/>
</dbReference>
<dbReference type="GO" id="GO:0004383">
    <property type="term" value="F:guanylate cyclase activity"/>
    <property type="evidence" value="ECO:0007669"/>
    <property type="project" value="TreeGrafter"/>
</dbReference>
<feature type="transmembrane region" description="Helical" evidence="8">
    <location>
        <begin position="773"/>
        <end position="793"/>
    </location>
</feature>
<evidence type="ECO:0000256" key="7">
    <source>
        <dbReference type="PROSITE-ProRule" id="PRU00042"/>
    </source>
</evidence>
<gene>
    <name evidence="12" type="ORF">TRFO_09863</name>
</gene>
<dbReference type="InterPro" id="IPR002562">
    <property type="entry name" value="3'-5'_exonuclease_dom"/>
</dbReference>
<dbReference type="VEuPathDB" id="TrichDB:TRFO_09863"/>
<keyword evidence="4 8" id="KW-1133">Transmembrane helix</keyword>
<dbReference type="InterPro" id="IPR000014">
    <property type="entry name" value="PAS"/>
</dbReference>
<dbReference type="Gene3D" id="3.30.70.1230">
    <property type="entry name" value="Nucleotide cyclase"/>
    <property type="match status" value="1"/>
</dbReference>
<dbReference type="GO" id="GO:0008408">
    <property type="term" value="F:3'-5' exonuclease activity"/>
    <property type="evidence" value="ECO:0007669"/>
    <property type="project" value="InterPro"/>
</dbReference>
<evidence type="ECO:0000259" key="11">
    <source>
        <dbReference type="PROSITE" id="PS50157"/>
    </source>
</evidence>
<keyword evidence="13" id="KW-1185">Reference proteome</keyword>
<evidence type="ECO:0000256" key="8">
    <source>
        <dbReference type="SAM" id="Phobius"/>
    </source>
</evidence>
<dbReference type="GeneID" id="94829813"/>
<sequence>MSETISFASGNTSLDSYSDIFWDSGVTKYAEFYDSDPIKITVIDINDVNKLSSSLEDILDGHPISIDFEWKPDNKTRFNPISLFQFATSKGVLIVLNNLENGNETIRQFLLTHHFFGKGLSYDQFKLKKMFNETISIEDIEISRLKPHNLSTTFTELVNDLIGEPAAQFKDKNVSCSDWSKRPLSVKQILYAAFDAYAMRRCWEVLVKKFKESEVIETPIVVKSKIRQKDENGKHTVRKKRGKTGRTVPQMKKQFKPKFFFNVDFADVNDYLYLLNNDTDPKKFISRANYNPHESLTSRILCLNEIENDFCRICHLNIKEKDPENTNYLNDHIWKHHCNQIPAVYFPDQSPSYHNLILLEVHYANTHCEVLNDTNEIKCTECQRIFPSFQCFYTHCKLSHTNMMNKDKTLSIKEILFEHLIITGKYDNETKICKICNHTYCDIEHCWMKHGEILANMLKHRPINYSEECFKHAIEFGIMCIDKISVGMMYKITGSSASAVYHQSTENKYFNDKRKIIISGQYSIIDRFFPFYDQITQNTSIHSIIYAVFYLIIFAQLLSVSSFSLIFSKSQTDIYSIFNWIIFGNLRDGLRITTLIVFIIYSSLSFFLALLLCITYFYFIRNKKVIPILSTFTRINCEILPAIMIIPLSSFVGNALFQIINGPKQWENNLFFTLGLCYYAWFLLIFVLSFKLLNVSPYLSYSIFGCYDGSLLINLLSFNSIISFISSFGDSFTTWIYIFVVVILILITLYDIKCMLYYPFIHKFMNIIVSGSLFSYIFCSLTSLVHIIVNIYTESFIEYLFLITSIVGFVIGCITAYFLIKIKQNKIMNIYSKENANNLTLNQKIQLIKNYNLQQDYKLIGFLRIGIEKQSLPIIDGTLFKYLLEHEVSTSVLSQYLRIMICFPHLSQLFMKMFNNLLEKQDLKLTDRFVLYQSDTIHEMRQLISSTTMIMKLGSIIKSSNNFIDTMRGFWLDVPNNVSIFHELSKKLANEKSQWVSLLSSFPNNSIATENYSTFLIDGAAEFSEGVYQHYRANKQENGYFTQNDVAFRSLMRNFPFYLKKKIIDINGNIIQYENNDKNNRFDECSSNNSIGNSSKSIVSFHDMTYDIEAQIAKLIIHQSRPKLYLQKALSQKRSLWNQWLKFFSVCSTLLFCSIFLISFCLFNNFYEDKRRNITAIKTISSQRFSFMNALFYVGLQWTKGTGSFNNEHILRELNLKEQKNVTFMDMDINEILYSMADFVAQNLSQMMIDTGNFAVDGYDIFQAAPDFINSNLKLYFAHNHIKNETTESEIKSDDNVIKGLSKPINVNFKHLATYMTYLCYNLSFSTLSEVSTWNKNPVFIELLSNMQEYTKSLDNMFEIQGSTQILSKDKKTKFLNIYSGIIPVISFIISIPAFISINIMFHLEKKNILKIFQGIDSKVKEIASNSLTIKGSDSKPTKIQFTGNNAHIIWCISISFIYTCLILLTCAVCIVSISYNHKITLLSQWVLYSHRCNCYLLEILSLLTLALNLNQTNNIVYPSQKFLIQQSRDALNHLQLSYGNLIEGDNKYTSIIGFDNEIDDIIMDQSCTNLTSNNTYQAYASTIEEKNEIKVSTFHDLVLCSTLGQNLALLENLVSVIQYQAIDMIGVQSLEFYQLKHIVTYHLIHEFDIISGKIFYSANDAIDMYNTTILIVVVFSFISSFLALGIVWISILQNESDYALIMRLVRRLPAGYIVGNKKLKKYVLGIKKIDRCKRCKKNSSSSKKIFDETQDAIISLSKNFTIEMVNPAVTTLFGYSPDQLLGQHINIILKSEENQEIYKNLHLIQCGESSTTSFQIHSQCVNDSDLNVSCLLNVIGIINEKDHNKEISSYILILTDETLLLKQQYEAEKAKEESAKLLYNILPRTIVQKIHSGEKNISFIVDNSSIIFIDICSFSEYSSLLSPQEIMNSLSMIFNAFDRCVDNNHQSEILKIKLIGDVYMAAAGIFTQDKTPQVHAEEIIQFGLEAILALEEVNSKLSSHLQVRVGVNSGGPIIAGVLGTDKPVFDIIGDTINVAARLQSTDIPGNIQISQATYELIEESDFRIEKRGEVFLKGKGKSMTYLVKPKTMDFLNTSSESVNSVRFSDITSDM</sequence>
<keyword evidence="7" id="KW-0862">Zinc</keyword>
<organism evidence="12 13">
    <name type="scientific">Tritrichomonas foetus</name>
    <dbReference type="NCBI Taxonomy" id="1144522"/>
    <lineage>
        <taxon>Eukaryota</taxon>
        <taxon>Metamonada</taxon>
        <taxon>Parabasalia</taxon>
        <taxon>Tritrichomonadida</taxon>
        <taxon>Tritrichomonadidae</taxon>
        <taxon>Tritrichomonas</taxon>
    </lineage>
</organism>
<dbReference type="InterPro" id="IPR013087">
    <property type="entry name" value="Znf_C2H2_type"/>
</dbReference>
<keyword evidence="5 8" id="KW-0472">Membrane</keyword>
<dbReference type="PROSITE" id="PS50157">
    <property type="entry name" value="ZINC_FINGER_C2H2_2"/>
    <property type="match status" value="1"/>
</dbReference>
<dbReference type="NCBIfam" id="TIGR00229">
    <property type="entry name" value="sensory_box"/>
    <property type="match status" value="1"/>
</dbReference>
<dbReference type="InterPro" id="IPR029787">
    <property type="entry name" value="Nucleotide_cyclase"/>
</dbReference>
<dbReference type="SUPFAM" id="SSF55073">
    <property type="entry name" value="Nucleotide cyclase"/>
    <property type="match status" value="1"/>
</dbReference>
<name>A0A1J4JDG4_9EUKA</name>
<dbReference type="CDD" id="cd00130">
    <property type="entry name" value="PAS"/>
    <property type="match status" value="1"/>
</dbReference>
<dbReference type="PROSITE" id="PS50125">
    <property type="entry name" value="GUANYLATE_CYCLASE_2"/>
    <property type="match status" value="1"/>
</dbReference>
<feature type="domain" description="Guanylate cyclase" evidence="10">
    <location>
        <begin position="1906"/>
        <end position="2040"/>
    </location>
</feature>
<dbReference type="Pfam" id="PF01612">
    <property type="entry name" value="DNA_pol_A_exo1"/>
    <property type="match status" value="1"/>
</dbReference>
<dbReference type="GO" id="GO:0001653">
    <property type="term" value="F:peptide receptor activity"/>
    <property type="evidence" value="ECO:0007669"/>
    <property type="project" value="TreeGrafter"/>
</dbReference>
<evidence type="ECO:0000259" key="9">
    <source>
        <dbReference type="PROSITE" id="PS50112"/>
    </source>
</evidence>
<dbReference type="PROSITE" id="PS00028">
    <property type="entry name" value="ZINC_FINGER_C2H2_1"/>
    <property type="match status" value="1"/>
</dbReference>
<keyword evidence="2 8" id="KW-0812">Transmembrane</keyword>
<feature type="transmembrane region" description="Helical" evidence="8">
    <location>
        <begin position="1670"/>
        <end position="1692"/>
    </location>
</feature>
<dbReference type="InterPro" id="IPR012337">
    <property type="entry name" value="RNaseH-like_sf"/>
</dbReference>
<feature type="transmembrane region" description="Helical" evidence="8">
    <location>
        <begin position="544"/>
        <end position="567"/>
    </location>
</feature>
<dbReference type="Proteomes" id="UP000179807">
    <property type="component" value="Unassembled WGS sequence"/>
</dbReference>
<dbReference type="GO" id="GO:0035556">
    <property type="term" value="P:intracellular signal transduction"/>
    <property type="evidence" value="ECO:0007669"/>
    <property type="project" value="InterPro"/>
</dbReference>
<dbReference type="OrthoDB" id="10261556at2759"/>
<keyword evidence="7" id="KW-0863">Zinc-finger</keyword>
<feature type="transmembrane region" description="Helical" evidence="8">
    <location>
        <begin position="1449"/>
        <end position="1474"/>
    </location>
</feature>
<dbReference type="PANTHER" id="PTHR11920">
    <property type="entry name" value="GUANYLYL CYCLASE"/>
    <property type="match status" value="1"/>
</dbReference>
<dbReference type="CDD" id="cd07302">
    <property type="entry name" value="CHD"/>
    <property type="match status" value="1"/>
</dbReference>
<dbReference type="SUPFAM" id="SSF55785">
    <property type="entry name" value="PYP-like sensor domain (PAS domain)"/>
    <property type="match status" value="1"/>
</dbReference>
<comment type="caution">
    <text evidence="12">The sequence shown here is derived from an EMBL/GenBank/DDBJ whole genome shotgun (WGS) entry which is preliminary data.</text>
</comment>
<dbReference type="Gene3D" id="3.30.450.20">
    <property type="entry name" value="PAS domain"/>
    <property type="match status" value="1"/>
</dbReference>
<keyword evidence="7" id="KW-0479">Metal-binding</keyword>
<evidence type="ECO:0000256" key="4">
    <source>
        <dbReference type="ARBA" id="ARBA00022989"/>
    </source>
</evidence>
<dbReference type="Pfam" id="PF00211">
    <property type="entry name" value="Guanylate_cyc"/>
    <property type="match status" value="1"/>
</dbReference>
<evidence type="ECO:0000259" key="10">
    <source>
        <dbReference type="PROSITE" id="PS50125"/>
    </source>
</evidence>
<keyword evidence="3" id="KW-0547">Nucleotide-binding</keyword>
<feature type="transmembrane region" description="Helical" evidence="8">
    <location>
        <begin position="799"/>
        <end position="820"/>
    </location>
</feature>
<comment type="subcellular location">
    <subcellularLocation>
        <location evidence="1">Membrane</location>
    </subcellularLocation>
</comment>
<dbReference type="SMART" id="SM00474">
    <property type="entry name" value="35EXOc"/>
    <property type="match status" value="1"/>
</dbReference>
<accession>A0A1J4JDG4</accession>
<feature type="transmembrane region" description="Helical" evidence="8">
    <location>
        <begin position="1378"/>
        <end position="1402"/>
    </location>
</feature>
<dbReference type="GO" id="GO:0003676">
    <property type="term" value="F:nucleic acid binding"/>
    <property type="evidence" value="ECO:0007669"/>
    <property type="project" value="InterPro"/>
</dbReference>
<dbReference type="Gene3D" id="3.30.420.10">
    <property type="entry name" value="Ribonuclease H-like superfamily/Ribonuclease H"/>
    <property type="match status" value="1"/>
</dbReference>
<dbReference type="GO" id="GO:0005886">
    <property type="term" value="C:plasma membrane"/>
    <property type="evidence" value="ECO:0007669"/>
    <property type="project" value="TreeGrafter"/>
</dbReference>
<dbReference type="GO" id="GO:0004016">
    <property type="term" value="F:adenylate cyclase activity"/>
    <property type="evidence" value="ECO:0007669"/>
    <property type="project" value="TreeGrafter"/>
</dbReference>
<evidence type="ECO:0000313" key="12">
    <source>
        <dbReference type="EMBL" id="OHS96697.1"/>
    </source>
</evidence>
<dbReference type="GO" id="GO:0000166">
    <property type="term" value="F:nucleotide binding"/>
    <property type="evidence" value="ECO:0007669"/>
    <property type="project" value="UniProtKB-KW"/>
</dbReference>
<feature type="transmembrane region" description="Helical" evidence="8">
    <location>
        <begin position="671"/>
        <end position="690"/>
    </location>
</feature>
<dbReference type="SMART" id="SM00091">
    <property type="entry name" value="PAS"/>
    <property type="match status" value="1"/>
</dbReference>
<keyword evidence="6" id="KW-0456">Lyase</keyword>
<dbReference type="PANTHER" id="PTHR11920:SF335">
    <property type="entry name" value="GUANYLATE CYCLASE"/>
    <property type="match status" value="1"/>
</dbReference>
<dbReference type="InterPro" id="IPR001054">
    <property type="entry name" value="A/G_cyclase"/>
</dbReference>
<feature type="transmembrane region" description="Helical" evidence="8">
    <location>
        <begin position="735"/>
        <end position="752"/>
    </location>
</feature>
<evidence type="ECO:0000313" key="13">
    <source>
        <dbReference type="Proteomes" id="UP000179807"/>
    </source>
</evidence>
<feature type="transmembrane region" description="Helical" evidence="8">
    <location>
        <begin position="1143"/>
        <end position="1167"/>
    </location>
</feature>
<dbReference type="SMART" id="SM00044">
    <property type="entry name" value="CYCc"/>
    <property type="match status" value="1"/>
</dbReference>
<dbReference type="GO" id="GO:0008270">
    <property type="term" value="F:zinc ion binding"/>
    <property type="evidence" value="ECO:0007669"/>
    <property type="project" value="UniProtKB-KW"/>
</dbReference>
<feature type="transmembrane region" description="Helical" evidence="8">
    <location>
        <begin position="639"/>
        <end position="659"/>
    </location>
</feature>
<evidence type="ECO:0000256" key="1">
    <source>
        <dbReference type="ARBA" id="ARBA00004370"/>
    </source>
</evidence>
<evidence type="ECO:0000256" key="3">
    <source>
        <dbReference type="ARBA" id="ARBA00022741"/>
    </source>
</evidence>
<evidence type="ECO:0000256" key="6">
    <source>
        <dbReference type="ARBA" id="ARBA00023239"/>
    </source>
</evidence>
<dbReference type="Pfam" id="PF13426">
    <property type="entry name" value="PAS_9"/>
    <property type="match status" value="1"/>
</dbReference>
<feature type="transmembrane region" description="Helical" evidence="8">
    <location>
        <begin position="711"/>
        <end position="729"/>
    </location>
</feature>
<feature type="transmembrane region" description="Helical" evidence="8">
    <location>
        <begin position="596"/>
        <end position="619"/>
    </location>
</feature>